<evidence type="ECO:0000313" key="2">
    <source>
        <dbReference type="EMBL" id="SCF15343.1"/>
    </source>
</evidence>
<feature type="transmembrane region" description="Helical" evidence="1">
    <location>
        <begin position="81"/>
        <end position="101"/>
    </location>
</feature>
<feature type="transmembrane region" description="Helical" evidence="1">
    <location>
        <begin position="116"/>
        <end position="136"/>
    </location>
</feature>
<evidence type="ECO:0000256" key="1">
    <source>
        <dbReference type="SAM" id="Phobius"/>
    </source>
</evidence>
<keyword evidence="3" id="KW-1185">Reference proteome</keyword>
<accession>A0ABY0KWR0</accession>
<keyword evidence="1" id="KW-0812">Transmembrane</keyword>
<feature type="transmembrane region" description="Helical" evidence="1">
    <location>
        <begin position="291"/>
        <end position="311"/>
    </location>
</feature>
<dbReference type="EMBL" id="FMCQ01000013">
    <property type="protein sequence ID" value="SCF15343.1"/>
    <property type="molecule type" value="Genomic_DNA"/>
</dbReference>
<organism evidence="2 3">
    <name type="scientific">Micromonospora tulbaghiae</name>
    <dbReference type="NCBI Taxonomy" id="479978"/>
    <lineage>
        <taxon>Bacteria</taxon>
        <taxon>Bacillati</taxon>
        <taxon>Actinomycetota</taxon>
        <taxon>Actinomycetes</taxon>
        <taxon>Micromonosporales</taxon>
        <taxon>Micromonosporaceae</taxon>
        <taxon>Micromonospora</taxon>
    </lineage>
</organism>
<keyword evidence="1" id="KW-0472">Membrane</keyword>
<sequence>MSANSLPPPARVAKLRPVAKVMVGEVRRKRETWPLIANRAGFDLKEDDKEAFHHAMRLGARLYRLRWQPWLLDPRSRTREIWFIAALSFLFAGLGVVTAFITKDTMRNVGFLGSPAHGAIAVILLGQAALFFRWYLKRQRGPFSYIYITRHLRRNVPHLLVMDELWDVFNDAEWEHGLAAPDARRLMGRKLVAAAQNLELFVPRCFAVGEVNADALLKSRCREAAVEIRGYASWVALPGERTREDLLDRLSRLLIIVLRAQFDLLPAAARAEGLRRGQRVVMRFVATIKQIFIAVAPFVFIVWILPLFAVVPKSVESWLRVTAAVWMLISIIIPLDPFFSSKLAALRDLNASLRSGAPAESKKNP</sequence>
<gene>
    <name evidence="2" type="ORF">GA0070562_0684</name>
</gene>
<keyword evidence="1" id="KW-1133">Transmembrane helix</keyword>
<reference evidence="2 3" key="1">
    <citation type="submission" date="2016-06" db="EMBL/GenBank/DDBJ databases">
        <authorList>
            <person name="Varghese N."/>
            <person name="Submissions Spin"/>
        </authorList>
    </citation>
    <scope>NUCLEOTIDE SEQUENCE [LARGE SCALE GENOMIC DNA]</scope>
    <source>
        <strain evidence="2 3">DSM 45142</strain>
    </source>
</reference>
<evidence type="ECO:0000313" key="3">
    <source>
        <dbReference type="Proteomes" id="UP000199405"/>
    </source>
</evidence>
<dbReference type="RefSeq" id="WP_139135510.1">
    <property type="nucleotide sequence ID" value="NZ_FMCQ01000013.1"/>
</dbReference>
<dbReference type="Proteomes" id="UP000199405">
    <property type="component" value="Unassembled WGS sequence"/>
</dbReference>
<protein>
    <submittedName>
        <fullName evidence="2">Uncharacterized protein</fullName>
    </submittedName>
</protein>
<feature type="transmembrane region" description="Helical" evidence="1">
    <location>
        <begin position="317"/>
        <end position="339"/>
    </location>
</feature>
<dbReference type="GeneID" id="93473658"/>
<name>A0ABY0KWR0_9ACTN</name>
<comment type="caution">
    <text evidence="2">The sequence shown here is derived from an EMBL/GenBank/DDBJ whole genome shotgun (WGS) entry which is preliminary data.</text>
</comment>
<proteinExistence type="predicted"/>